<dbReference type="Gene3D" id="2.40.160.130">
    <property type="entry name" value="Capsule assembly protein Wzi"/>
    <property type="match status" value="1"/>
</dbReference>
<dbReference type="STRING" id="227084.SAMN05421855_1011193"/>
<keyword evidence="1" id="KW-0732">Signal</keyword>
<dbReference type="AlphaFoldDB" id="A0A1G7DV99"/>
<organism evidence="2 3">
    <name type="scientific">Ulvibacter litoralis</name>
    <dbReference type="NCBI Taxonomy" id="227084"/>
    <lineage>
        <taxon>Bacteria</taxon>
        <taxon>Pseudomonadati</taxon>
        <taxon>Bacteroidota</taxon>
        <taxon>Flavobacteriia</taxon>
        <taxon>Flavobacteriales</taxon>
        <taxon>Flavobacteriaceae</taxon>
        <taxon>Ulvibacter</taxon>
    </lineage>
</organism>
<feature type="signal peptide" evidence="1">
    <location>
        <begin position="1"/>
        <end position="19"/>
    </location>
</feature>
<reference evidence="2 3" key="1">
    <citation type="submission" date="2016-10" db="EMBL/GenBank/DDBJ databases">
        <authorList>
            <person name="de Groot N.N."/>
        </authorList>
    </citation>
    <scope>NUCLEOTIDE SEQUENCE [LARGE SCALE GENOMIC DNA]</scope>
    <source>
        <strain evidence="2 3">DSM 16195</strain>
    </source>
</reference>
<feature type="chain" id="PRO_5011660661" description="Protein involved in gliding motility RemB" evidence="1">
    <location>
        <begin position="20"/>
        <end position="702"/>
    </location>
</feature>
<proteinExistence type="predicted"/>
<dbReference type="Proteomes" id="UP000199321">
    <property type="component" value="Unassembled WGS sequence"/>
</dbReference>
<protein>
    <recommendedName>
        <fullName evidence="4">Protein involved in gliding motility RemB</fullName>
    </recommendedName>
</protein>
<dbReference type="EMBL" id="FNBA01000001">
    <property type="protein sequence ID" value="SDE55373.1"/>
    <property type="molecule type" value="Genomic_DNA"/>
</dbReference>
<evidence type="ECO:0000313" key="2">
    <source>
        <dbReference type="EMBL" id="SDE55373.1"/>
    </source>
</evidence>
<sequence length="702" mass="79924">MMKNSASFLILFLSIYAYSQSNPSGFEKYPVFPECSESSIGDLESCFNTTLQQFVFANFKTPEVVTAESYSGSVSVFFEINKEGAFKVLYVDATYNELKEEAKRVFELLPKIEPATYNGNPSYAQFTMPIAILLGGPLVVATSETATETTKLSEAKKIDSLSLEYDAIEKFPYANEEYKSNINIPLSHHNYSKFDPALNRVGTNSHTAQKPYIYSEVNRYYNFEEENKPLLANKTSWLGRKLLNEHFITLKGKDYWLTLDPGVDLQVGKDFDADISTYNNTRLVTTQGGIGDNISFFAVIFESQGRFADYFNRYAESIRPDGGNPAIIPGRGIAKAFRTDSYDYPIATGHISYSPSKTFNVQLGHGKNFLGDGYRSLLLSDNASSYPYIKINTTFWKLKYTNTWMSLRDVRSEVTLDDSFRTKYMANHYLSYNITKRLNIGLFESVLWQNDNDRGFDLNYVNPIIFYRAIEFSTGSRGGNALIGLSGKYKFSDRVNAYGQFIIDEFSTSDVFGGNGSYKNKTGYQLGVKYYDAFKVKGLYLQAEYNRVRPYTYSHNTVVLNYGHNNQSMAHTLGANFSEFIAIGRYDYGRYFADAKFIIAKRGFDFNTDKDDFFYGGNVYGSEDNRVSDLGNELAQGNTTNFFHMELQGGYLINPATNLKIYGSLIFRDFKPLENTETVFENQTTWVNFGIRTDLFNWYNDF</sequence>
<gene>
    <name evidence="2" type="ORF">SAMN05421855_1011193</name>
</gene>
<evidence type="ECO:0008006" key="4">
    <source>
        <dbReference type="Google" id="ProtNLM"/>
    </source>
</evidence>
<evidence type="ECO:0000256" key="1">
    <source>
        <dbReference type="SAM" id="SignalP"/>
    </source>
</evidence>
<keyword evidence="3" id="KW-1185">Reference proteome</keyword>
<accession>A0A1G7DV99</accession>
<name>A0A1G7DV99_9FLAO</name>
<evidence type="ECO:0000313" key="3">
    <source>
        <dbReference type="Proteomes" id="UP000199321"/>
    </source>
</evidence>
<dbReference type="InterPro" id="IPR038636">
    <property type="entry name" value="Wzi_sf"/>
</dbReference>